<accession>A0A2T5J3G4</accession>
<dbReference type="PANTHER" id="PTHR30574:SF1">
    <property type="entry name" value="SULPHUR TRANSPORT DOMAIN-CONTAINING PROTEIN"/>
    <property type="match status" value="1"/>
</dbReference>
<feature type="transmembrane region" description="Helical" evidence="9">
    <location>
        <begin position="12"/>
        <end position="30"/>
    </location>
</feature>
<evidence type="ECO:0000256" key="3">
    <source>
        <dbReference type="ARBA" id="ARBA00022475"/>
    </source>
</evidence>
<keyword evidence="11" id="KW-1185">Reference proteome</keyword>
<evidence type="ECO:0000256" key="6">
    <source>
        <dbReference type="ARBA" id="ARBA00022989"/>
    </source>
</evidence>
<feature type="transmembrane region" description="Helical" evidence="9">
    <location>
        <begin position="78"/>
        <end position="100"/>
    </location>
</feature>
<sequence>MTTHLLSYPLSWQRTVSASLVLGCLFIWAYNLSLNTELDPNLSLSLLFGIAFGVILQRSRFCFYCISNDFLRERKIEGVLGIIVALAIGTLGYHTIFGAFLPEATTGRLPPNAHIGPVSIVLILAAGSFGVGMALAGSCISALFYRLGEGYFAGLIPLFGTLLGFILGFYVWNDAYLWTIQSAPIVWLPSQWGYATSLLIQLSILTVLVIAFQYWGKKPLNSPTLSLKQSIFIQRWPTYVGGILMGMLSTLAFLRLSPLGVTAELGSVARTIGHDLPYFPERLEGLDNFRGCMTMIKETLLSRNGLLVIGLIGGSLSTAILSGDFKPTRPQLLDIPRLFIGGILMGLGSMLALGCTIGTLLSGIMAAALSGWVFLIFCTTGLYLGWKIRQHI</sequence>
<keyword evidence="4" id="KW-0997">Cell inner membrane</keyword>
<dbReference type="RefSeq" id="WP_107864157.1">
    <property type="nucleotide sequence ID" value="NZ_QAON01000001.1"/>
</dbReference>
<name>A0A2T5J3G4_9GAMM</name>
<gene>
    <name evidence="10" type="ORF">C8N29_101204</name>
</gene>
<dbReference type="OrthoDB" id="9794165at2"/>
<evidence type="ECO:0000256" key="4">
    <source>
        <dbReference type="ARBA" id="ARBA00022519"/>
    </source>
</evidence>
<comment type="caution">
    <text evidence="10">The sequence shown here is derived from an EMBL/GenBank/DDBJ whole genome shotgun (WGS) entry which is preliminary data.</text>
</comment>
<feature type="transmembrane region" description="Helical" evidence="9">
    <location>
        <begin position="367"/>
        <end position="386"/>
    </location>
</feature>
<organism evidence="10 11">
    <name type="scientific">Agitococcus lubricus</name>
    <dbReference type="NCBI Taxonomy" id="1077255"/>
    <lineage>
        <taxon>Bacteria</taxon>
        <taxon>Pseudomonadati</taxon>
        <taxon>Pseudomonadota</taxon>
        <taxon>Gammaproteobacteria</taxon>
        <taxon>Moraxellales</taxon>
        <taxon>Moraxellaceae</taxon>
        <taxon>Agitococcus</taxon>
    </lineage>
</organism>
<feature type="transmembrane region" description="Helical" evidence="9">
    <location>
        <begin position="236"/>
        <end position="256"/>
    </location>
</feature>
<keyword evidence="6 9" id="KW-1133">Transmembrane helix</keyword>
<dbReference type="PANTHER" id="PTHR30574">
    <property type="entry name" value="INNER MEMBRANE PROTEIN YEDE"/>
    <property type="match status" value="1"/>
</dbReference>
<dbReference type="Proteomes" id="UP000244223">
    <property type="component" value="Unassembled WGS sequence"/>
</dbReference>
<dbReference type="GO" id="GO:0005886">
    <property type="term" value="C:plasma membrane"/>
    <property type="evidence" value="ECO:0007669"/>
    <property type="project" value="UniProtKB-SubCell"/>
</dbReference>
<evidence type="ECO:0000256" key="9">
    <source>
        <dbReference type="SAM" id="Phobius"/>
    </source>
</evidence>
<evidence type="ECO:0000256" key="5">
    <source>
        <dbReference type="ARBA" id="ARBA00022692"/>
    </source>
</evidence>
<dbReference type="InterPro" id="IPR007272">
    <property type="entry name" value="Sulf_transp_TsuA/YedE"/>
</dbReference>
<protein>
    <submittedName>
        <fullName evidence="10">Uncharacterized protein</fullName>
    </submittedName>
</protein>
<reference evidence="10 11" key="1">
    <citation type="submission" date="2018-04" db="EMBL/GenBank/DDBJ databases">
        <title>Genomic Encyclopedia of Archaeal and Bacterial Type Strains, Phase II (KMG-II): from individual species to whole genera.</title>
        <authorList>
            <person name="Goeker M."/>
        </authorList>
    </citation>
    <scope>NUCLEOTIDE SEQUENCE [LARGE SCALE GENOMIC DNA]</scope>
    <source>
        <strain evidence="10 11">DSM 5822</strain>
    </source>
</reference>
<evidence type="ECO:0000313" key="11">
    <source>
        <dbReference type="Proteomes" id="UP000244223"/>
    </source>
</evidence>
<feature type="transmembrane region" description="Helical" evidence="9">
    <location>
        <begin position="305"/>
        <end position="325"/>
    </location>
</feature>
<feature type="transmembrane region" description="Helical" evidence="9">
    <location>
        <begin position="192"/>
        <end position="215"/>
    </location>
</feature>
<keyword evidence="7 9" id="KW-0472">Membrane</keyword>
<evidence type="ECO:0000256" key="8">
    <source>
        <dbReference type="ARBA" id="ARBA00035655"/>
    </source>
</evidence>
<keyword evidence="2" id="KW-0813">Transport</keyword>
<evidence type="ECO:0000313" key="10">
    <source>
        <dbReference type="EMBL" id="PTQ91132.1"/>
    </source>
</evidence>
<keyword evidence="3" id="KW-1003">Cell membrane</keyword>
<evidence type="ECO:0000256" key="2">
    <source>
        <dbReference type="ARBA" id="ARBA00022448"/>
    </source>
</evidence>
<comment type="similarity">
    <text evidence="8">Belongs to the TsuA/YedE (TC 9.B.102) family.</text>
</comment>
<feature type="transmembrane region" description="Helical" evidence="9">
    <location>
        <begin position="120"/>
        <end position="144"/>
    </location>
</feature>
<dbReference type="Pfam" id="PF04143">
    <property type="entry name" value="Sulf_transp"/>
    <property type="match status" value="1"/>
</dbReference>
<feature type="transmembrane region" description="Helical" evidence="9">
    <location>
        <begin position="151"/>
        <end position="172"/>
    </location>
</feature>
<feature type="transmembrane region" description="Helical" evidence="9">
    <location>
        <begin position="337"/>
        <end position="361"/>
    </location>
</feature>
<evidence type="ECO:0000256" key="7">
    <source>
        <dbReference type="ARBA" id="ARBA00023136"/>
    </source>
</evidence>
<keyword evidence="5 9" id="KW-0812">Transmembrane</keyword>
<comment type="subcellular location">
    <subcellularLocation>
        <location evidence="1">Cell inner membrane</location>
        <topology evidence="1">Multi-pass membrane protein</topology>
    </subcellularLocation>
</comment>
<dbReference type="AlphaFoldDB" id="A0A2T5J3G4"/>
<dbReference type="EMBL" id="QAON01000001">
    <property type="protein sequence ID" value="PTQ91132.1"/>
    <property type="molecule type" value="Genomic_DNA"/>
</dbReference>
<evidence type="ECO:0000256" key="1">
    <source>
        <dbReference type="ARBA" id="ARBA00004429"/>
    </source>
</evidence>
<proteinExistence type="inferred from homology"/>